<dbReference type="RefSeq" id="WP_009805247.1">
    <property type="nucleotide sequence ID" value="NZ_CH724131.1"/>
</dbReference>
<gene>
    <name evidence="3" type="ORF">OB2597_05090</name>
</gene>
<sequence>MTEITNRSLRAPNDWQEFERLTYDLFRRVWETDDAHMHGRTGQEQHGVDVYGTDRRQGKRVGVQCKGKNGDYNSAVTAAELAGEVEKAKRFKPRLDRFVLVTTAPNDAKIQSQARTLNEKNQKVGLFEVDIMGWEEIKHLIQDHPAVFEAYYSGMSPGVPQRVIAAIEEDGERTRAHFTSEMERRFPASAHRDDVRSSQATAPDSSPAEDPLGRRITDTADLLKDTPPRTVLTRFEKLWQEEAATASDRNRYRIKANIGAAYWILGDYPATCASFREAHDELPEEPDGIAILASAEMLEGDHNKAFELAQQALAGDKDSERAAGVRVETAPAELPWQDVQSLLPDKFQQKPMVLMALAERALAQGDTKEAKKLSSSALRREPENWRILVRAGLLEFGKVAEKDEIRFLRMLREADRKVVEDASSHFGDAWSAIKETGWPAQGDWIAANRVSTLLLLGDVALADQVLEEALALCGRTPSLLRVKALRHMVLDECHEARRALSDLTEQERDPNDRLMLIQAQIRDGAAEEALEAAVKLYDDADGDELRLSAASCRLLGASQLSDDALDAEASALLEVHGDSVLLISTYLGLRPKAPNKEELKQRLLDTLPKDADTFTKDRAAHALYEVGEHSAAADLFMAVCDPSTDSHQLRLALRSLTHARRLKEARKLYQKLDRRIRDKKEIRRIGTWIFEESGQLEQARKEFEPCLTGADETLEDRLLWLNLCLRIPDLEAAEEYLREVSVGIVGEPRTRMQLAVIMDRILDDPLKILEIGYRALRDDYTDPQLHAAFIIHLFFMGRAGRRADLERQVVEPDTAVVLSGNNRDDIVRIIEAAPAPQSTRDEIAPDDALAQRLMGKKVGDQIEMEGLNGPYALTIKEIVSKFVHAQARALRDCDRMFPENRFLGALRLDEDDVEGSLKPVLESARRRRETVERIEEAYRTGNMPLPLLAIIGGGTPFDLWDHIRHHPELRFQVAVGDGAERTTATRTLRKSSRAIIDPVTLYGLAGLGVLETFVAARPDLMITRSSIDLLQEALVDRDDSFRDPDRQGVLVPVGDHFQIIERSKDLTEMLVRQLSQTLDAARKLEVIMPEAGMRLSPEVEELFSKIAPCFIDSMIVAKEQGVPLLADDLALRKIAALEGISSAWSQAALLTARNTGGIDPGSYADAVLNLLEGTYEYTSVDTATLLHEWNTAGHDESERLQKIMDQVAAPNNELGSVTNLLAGALMETWKGEGGQERCTRLAEIALRAFETQQGREAAEKALVNTVLRAVARHQRAGRTPVLPGRLRATTSLTPPDALTPDVDYVRRKEVEETIGASVLVALRRDIENEAEATS</sequence>
<dbReference type="Gene3D" id="1.25.40.10">
    <property type="entry name" value="Tetratricopeptide repeat domain"/>
    <property type="match status" value="2"/>
</dbReference>
<evidence type="ECO:0000313" key="4">
    <source>
        <dbReference type="Proteomes" id="UP000004318"/>
    </source>
</evidence>
<dbReference type="EMBL" id="AAMO01000001">
    <property type="protein sequence ID" value="EAQ04630.1"/>
    <property type="molecule type" value="Genomic_DNA"/>
</dbReference>
<feature type="domain" description="PIN" evidence="2">
    <location>
        <begin position="995"/>
        <end position="1136"/>
    </location>
</feature>
<evidence type="ECO:0000313" key="3">
    <source>
        <dbReference type="EMBL" id="EAQ04630.1"/>
    </source>
</evidence>
<dbReference type="InterPro" id="IPR011990">
    <property type="entry name" value="TPR-like_helical_dom_sf"/>
</dbReference>
<dbReference type="SUPFAM" id="SSF48452">
    <property type="entry name" value="TPR-like"/>
    <property type="match status" value="1"/>
</dbReference>
<dbReference type="Proteomes" id="UP000004318">
    <property type="component" value="Unassembled WGS sequence"/>
</dbReference>
<evidence type="ECO:0000259" key="2">
    <source>
        <dbReference type="Pfam" id="PF20698"/>
    </source>
</evidence>
<name>A3TSK3_PSEBH</name>
<feature type="region of interest" description="Disordered" evidence="1">
    <location>
        <begin position="178"/>
        <end position="221"/>
    </location>
</feature>
<keyword evidence="4" id="KW-1185">Reference proteome</keyword>
<proteinExistence type="predicted"/>
<dbReference type="InterPro" id="IPR048987">
    <property type="entry name" value="PIN-TPR-GreABC"/>
</dbReference>
<dbReference type="HOGENOM" id="CLU_258835_0_0_5"/>
<accession>A3TSK3</accession>
<dbReference type="STRING" id="252305.OB2597_05090"/>
<feature type="compositionally biased region" description="Basic and acidic residues" evidence="1">
    <location>
        <begin position="178"/>
        <end position="196"/>
    </location>
</feature>
<dbReference type="eggNOG" id="COG0457">
    <property type="taxonomic scope" value="Bacteria"/>
</dbReference>
<protein>
    <recommendedName>
        <fullName evidence="2">PIN domain-containing protein</fullName>
    </recommendedName>
</protein>
<dbReference type="Pfam" id="PF20698">
    <property type="entry name" value="PIN-TPR-GreABC"/>
    <property type="match status" value="1"/>
</dbReference>
<evidence type="ECO:0000256" key="1">
    <source>
        <dbReference type="SAM" id="MobiDB-lite"/>
    </source>
</evidence>
<reference evidence="3 4" key="1">
    <citation type="journal article" date="2010" name="J. Bacteriol.">
        <title>Genome sequences of Oceanicola granulosus HTCC2516(T) and Oceanicola batsensis HTCC2597(TDelta).</title>
        <authorList>
            <person name="Thrash J.C."/>
            <person name="Cho J.C."/>
            <person name="Vergin K.L."/>
            <person name="Giovannoni S.J."/>
        </authorList>
    </citation>
    <scope>NUCLEOTIDE SEQUENCE [LARGE SCALE GENOMIC DNA]</scope>
    <source>
        <strain evidence="4">ATCC BAA-863 / DSM 15984 / KCTC 12145 / HTCC2597</strain>
    </source>
</reference>
<comment type="caution">
    <text evidence="3">The sequence shown here is derived from an EMBL/GenBank/DDBJ whole genome shotgun (WGS) entry which is preliminary data.</text>
</comment>
<organism evidence="3 4">
    <name type="scientific">Pseudooceanicola batsensis (strain ATCC BAA-863 / DSM 15984 / KCTC 12145 / HTCC2597)</name>
    <name type="common">Oceanicola batsensis</name>
    <dbReference type="NCBI Taxonomy" id="252305"/>
    <lineage>
        <taxon>Bacteria</taxon>
        <taxon>Pseudomonadati</taxon>
        <taxon>Pseudomonadota</taxon>
        <taxon>Alphaproteobacteria</taxon>
        <taxon>Rhodobacterales</taxon>
        <taxon>Paracoccaceae</taxon>
        <taxon>Pseudooceanicola</taxon>
    </lineage>
</organism>
<dbReference type="OrthoDB" id="7281435at2"/>
<feature type="compositionally biased region" description="Basic and acidic residues" evidence="1">
    <location>
        <begin position="211"/>
        <end position="221"/>
    </location>
</feature>